<dbReference type="SUPFAM" id="SSF56507">
    <property type="entry name" value="Methionine synthase activation domain-like"/>
    <property type="match status" value="1"/>
</dbReference>
<dbReference type="PROSITE" id="PS50974">
    <property type="entry name" value="ADOMET_ACTIVATION"/>
    <property type="match status" value="1"/>
</dbReference>
<evidence type="ECO:0000313" key="3">
    <source>
        <dbReference type="EMBL" id="MBW7458708.1"/>
    </source>
</evidence>
<keyword evidence="4" id="KW-1185">Reference proteome</keyword>
<name>A0ABS7CCS5_9BACL</name>
<dbReference type="Gene3D" id="3.10.196.10">
    <property type="entry name" value="Vitamin B12-dependent methionine synthase, activation domain"/>
    <property type="match status" value="1"/>
</dbReference>
<feature type="non-terminal residue" evidence="3">
    <location>
        <position position="1"/>
    </location>
</feature>
<dbReference type="InterPro" id="IPR004223">
    <property type="entry name" value="VitB12-dep_Met_synth_activ_dom"/>
</dbReference>
<protein>
    <recommendedName>
        <fullName evidence="2">AdoMet activation domain-containing protein</fullName>
    </recommendedName>
</protein>
<proteinExistence type="predicted"/>
<keyword evidence="1" id="KW-0489">Methyltransferase</keyword>
<evidence type="ECO:0000313" key="4">
    <source>
        <dbReference type="Proteomes" id="UP001519887"/>
    </source>
</evidence>
<feature type="domain" description="AdoMet activation" evidence="2">
    <location>
        <begin position="1"/>
        <end position="55"/>
    </location>
</feature>
<comment type="caution">
    <text evidence="3">The sequence shown here is derived from an EMBL/GenBank/DDBJ whole genome shotgun (WGS) entry which is preliminary data.</text>
</comment>
<dbReference type="InterPro" id="IPR037010">
    <property type="entry name" value="VitB12-dep_Met_synth_activ_sf"/>
</dbReference>
<dbReference type="EMBL" id="JAHZIK010001310">
    <property type="protein sequence ID" value="MBW7458708.1"/>
    <property type="molecule type" value="Genomic_DNA"/>
</dbReference>
<reference evidence="3 4" key="1">
    <citation type="submission" date="2021-07" db="EMBL/GenBank/DDBJ databases">
        <title>Paenibacillus radiodurans sp. nov., isolated from the southeastern edge of Tengger Desert.</title>
        <authorList>
            <person name="Zhang G."/>
        </authorList>
    </citation>
    <scope>NUCLEOTIDE SEQUENCE [LARGE SCALE GENOMIC DNA]</scope>
    <source>
        <strain evidence="3 4">CCM 7311</strain>
    </source>
</reference>
<evidence type="ECO:0000256" key="1">
    <source>
        <dbReference type="PROSITE-ProRule" id="PRU00346"/>
    </source>
</evidence>
<accession>A0ABS7CCS5</accession>
<keyword evidence="1" id="KW-0808">Transferase</keyword>
<evidence type="ECO:0000259" key="2">
    <source>
        <dbReference type="PROSITE" id="PS50974"/>
    </source>
</evidence>
<dbReference type="Proteomes" id="UP001519887">
    <property type="component" value="Unassembled WGS sequence"/>
</dbReference>
<gene>
    <name evidence="3" type="ORF">K0U00_32155</name>
</gene>
<dbReference type="Pfam" id="PF02965">
    <property type="entry name" value="Met_synt_B12"/>
    <property type="match status" value="1"/>
</dbReference>
<sequence length="55" mass="6185">PACPNLEDQEPLFDLMKPQDIGVELTEGFMMEPEASVSAMVFAHPEAQYFNVEKL</sequence>
<organism evidence="3 4">
    <name type="scientific">Paenibacillus sepulcri</name>
    <dbReference type="NCBI Taxonomy" id="359917"/>
    <lineage>
        <taxon>Bacteria</taxon>
        <taxon>Bacillati</taxon>
        <taxon>Bacillota</taxon>
        <taxon>Bacilli</taxon>
        <taxon>Bacillales</taxon>
        <taxon>Paenibacillaceae</taxon>
        <taxon>Paenibacillus</taxon>
    </lineage>
</organism>